<dbReference type="GO" id="GO:0000729">
    <property type="term" value="P:DNA double-strand break processing"/>
    <property type="evidence" value="ECO:0007669"/>
    <property type="project" value="TreeGrafter"/>
</dbReference>
<dbReference type="GO" id="GO:0031297">
    <property type="term" value="P:replication fork processing"/>
    <property type="evidence" value="ECO:0007669"/>
    <property type="project" value="TreeGrafter"/>
</dbReference>
<dbReference type="WBParaSite" id="Hba_06054">
    <property type="protein sequence ID" value="Hba_06054"/>
    <property type="gene ID" value="Hba_06054"/>
</dbReference>
<dbReference type="Gene3D" id="3.30.420.10">
    <property type="entry name" value="Ribonuclease H-like superfamily/Ribonuclease H"/>
    <property type="match status" value="1"/>
</dbReference>
<dbReference type="GO" id="GO:0003697">
    <property type="term" value="F:single-stranded DNA binding"/>
    <property type="evidence" value="ECO:0007669"/>
    <property type="project" value="TreeGrafter"/>
</dbReference>
<dbReference type="PANTHER" id="PTHR46060:SF2">
    <property type="entry name" value="HISTONE-LYSINE N-METHYLTRANSFERASE SETMAR"/>
    <property type="match status" value="1"/>
</dbReference>
<dbReference type="GO" id="GO:0042800">
    <property type="term" value="F:histone H3K4 methyltransferase activity"/>
    <property type="evidence" value="ECO:0007669"/>
    <property type="project" value="TreeGrafter"/>
</dbReference>
<organism evidence="1 2">
    <name type="scientific">Heterorhabditis bacteriophora</name>
    <name type="common">Entomopathogenic nematode worm</name>
    <dbReference type="NCBI Taxonomy" id="37862"/>
    <lineage>
        <taxon>Eukaryota</taxon>
        <taxon>Metazoa</taxon>
        <taxon>Ecdysozoa</taxon>
        <taxon>Nematoda</taxon>
        <taxon>Chromadorea</taxon>
        <taxon>Rhabditida</taxon>
        <taxon>Rhabditina</taxon>
        <taxon>Rhabditomorpha</taxon>
        <taxon>Strongyloidea</taxon>
        <taxon>Heterorhabditidae</taxon>
        <taxon>Heterorhabditis</taxon>
    </lineage>
</organism>
<dbReference type="Proteomes" id="UP000095283">
    <property type="component" value="Unplaced"/>
</dbReference>
<dbReference type="GO" id="GO:0000793">
    <property type="term" value="C:condensed chromosome"/>
    <property type="evidence" value="ECO:0007669"/>
    <property type="project" value="TreeGrafter"/>
</dbReference>
<dbReference type="AlphaFoldDB" id="A0A1I7WLN1"/>
<name>A0A1I7WLN1_HETBA</name>
<dbReference type="GO" id="GO:0005634">
    <property type="term" value="C:nucleus"/>
    <property type="evidence" value="ECO:0007669"/>
    <property type="project" value="TreeGrafter"/>
</dbReference>
<keyword evidence="1" id="KW-1185">Reference proteome</keyword>
<dbReference type="InterPro" id="IPR036397">
    <property type="entry name" value="RNaseH_sf"/>
</dbReference>
<dbReference type="GO" id="GO:0035861">
    <property type="term" value="C:site of double-strand break"/>
    <property type="evidence" value="ECO:0007669"/>
    <property type="project" value="TreeGrafter"/>
</dbReference>
<dbReference type="GO" id="GO:0003690">
    <property type="term" value="F:double-stranded DNA binding"/>
    <property type="evidence" value="ECO:0007669"/>
    <property type="project" value="TreeGrafter"/>
</dbReference>
<dbReference type="GO" id="GO:0000014">
    <property type="term" value="F:single-stranded DNA endodeoxyribonuclease activity"/>
    <property type="evidence" value="ECO:0007669"/>
    <property type="project" value="TreeGrafter"/>
</dbReference>
<sequence>MDSIRQPTAFRAVAGLRRSAKTLPQTEAAPIEGYGHCLAVDKWSHPLQLLGCWRNYHGGEVLLRHRQNAPTLVNRKEPILLYVDARPHVSQMTLQRLNELAYKTLPYPAYSPDLSPTDYHFFKHLDNFLQEKVFSNQNSMLLD</sequence>
<accession>A0A1I7WLN1</accession>
<reference evidence="2" key="1">
    <citation type="submission" date="2016-11" db="UniProtKB">
        <authorList>
            <consortium name="WormBaseParasite"/>
        </authorList>
    </citation>
    <scope>IDENTIFICATION</scope>
</reference>
<proteinExistence type="predicted"/>
<dbReference type="GO" id="GO:0044547">
    <property type="term" value="F:DNA topoisomerase binding"/>
    <property type="evidence" value="ECO:0007669"/>
    <property type="project" value="TreeGrafter"/>
</dbReference>
<dbReference type="GO" id="GO:0015074">
    <property type="term" value="P:DNA integration"/>
    <property type="evidence" value="ECO:0007669"/>
    <property type="project" value="TreeGrafter"/>
</dbReference>
<dbReference type="PANTHER" id="PTHR46060">
    <property type="entry name" value="MARINER MOS1 TRANSPOSASE-LIKE PROTEIN"/>
    <property type="match status" value="1"/>
</dbReference>
<evidence type="ECO:0000313" key="2">
    <source>
        <dbReference type="WBParaSite" id="Hba_06054"/>
    </source>
</evidence>
<dbReference type="InterPro" id="IPR052709">
    <property type="entry name" value="Transposase-MT_Hybrid"/>
</dbReference>
<protein>
    <submittedName>
        <fullName evidence="2">Histone-lysine N-methyltransferase SETMAR</fullName>
    </submittedName>
</protein>
<dbReference type="GO" id="GO:0046975">
    <property type="term" value="F:histone H3K36 methyltransferase activity"/>
    <property type="evidence" value="ECO:0007669"/>
    <property type="project" value="TreeGrafter"/>
</dbReference>
<dbReference type="GO" id="GO:0044774">
    <property type="term" value="P:mitotic DNA integrity checkpoint signaling"/>
    <property type="evidence" value="ECO:0007669"/>
    <property type="project" value="TreeGrafter"/>
</dbReference>
<evidence type="ECO:0000313" key="1">
    <source>
        <dbReference type="Proteomes" id="UP000095283"/>
    </source>
</evidence>
<dbReference type="GO" id="GO:0006303">
    <property type="term" value="P:double-strand break repair via nonhomologous end joining"/>
    <property type="evidence" value="ECO:0007669"/>
    <property type="project" value="TreeGrafter"/>
</dbReference>